<accession>A0A7G5H653</accession>
<keyword evidence="2" id="KW-1185">Reference proteome</keyword>
<organism evidence="1 2">
    <name type="scientific">Spirosoma foliorum</name>
    <dbReference type="NCBI Taxonomy" id="2710596"/>
    <lineage>
        <taxon>Bacteria</taxon>
        <taxon>Pseudomonadati</taxon>
        <taxon>Bacteroidota</taxon>
        <taxon>Cytophagia</taxon>
        <taxon>Cytophagales</taxon>
        <taxon>Cytophagaceae</taxon>
        <taxon>Spirosoma</taxon>
    </lineage>
</organism>
<dbReference type="GO" id="GO:0016787">
    <property type="term" value="F:hydrolase activity"/>
    <property type="evidence" value="ECO:0007669"/>
    <property type="project" value="UniProtKB-KW"/>
</dbReference>
<proteinExistence type="predicted"/>
<dbReference type="AlphaFoldDB" id="A0A7G5H653"/>
<evidence type="ECO:0000313" key="1">
    <source>
        <dbReference type="EMBL" id="QMW06595.1"/>
    </source>
</evidence>
<sequence length="234" mass="26454">MNVLVIGDEHTYGFGLEGGNLSYIGHFIRQVSLAGQAVSVEAYAHLTMAQMSSTLAQLPLNRYDLIVLQLDHRILQPSAFNSIDVPCLAAPVLLQPFDLKLDSTGTQVLSPLKAAKTLLASLLRSRRAMALSMLLKQLRPYRHNVLIITPFPHLNRANQWVRQRSRNVLLDEADKQLFSVFDSDSIIRPQEEYFLVNDPQHLNAISHELLGRSLFDFYLSAPTIVTIQAIRRYY</sequence>
<gene>
    <name evidence="1" type="ORF">H3H32_17705</name>
</gene>
<dbReference type="SUPFAM" id="SSF52266">
    <property type="entry name" value="SGNH hydrolase"/>
    <property type="match status" value="1"/>
</dbReference>
<name>A0A7G5H653_9BACT</name>
<keyword evidence="1" id="KW-0378">Hydrolase</keyword>
<dbReference type="KEGG" id="sfol:H3H32_17705"/>
<dbReference type="Proteomes" id="UP000515369">
    <property type="component" value="Chromosome"/>
</dbReference>
<reference evidence="1 2" key="1">
    <citation type="submission" date="2020-07" db="EMBL/GenBank/DDBJ databases">
        <title>Spirosoma foliorum sp. nov., isolated from the leaves on the Nejang mountain Korea, Republic of.</title>
        <authorList>
            <person name="Ho H."/>
            <person name="Lee Y.-J."/>
            <person name="Nurcahyanto D.-A."/>
            <person name="Kim S.-G."/>
        </authorList>
    </citation>
    <scope>NUCLEOTIDE SEQUENCE [LARGE SCALE GENOMIC DNA]</scope>
    <source>
        <strain evidence="1 2">PL0136</strain>
    </source>
</reference>
<evidence type="ECO:0000313" key="2">
    <source>
        <dbReference type="Proteomes" id="UP000515369"/>
    </source>
</evidence>
<protein>
    <submittedName>
        <fullName evidence="1">SGNH/GDSL hydrolase family protein</fullName>
    </submittedName>
</protein>
<dbReference type="RefSeq" id="WP_182463992.1">
    <property type="nucleotide sequence ID" value="NZ_CP059732.1"/>
</dbReference>
<dbReference type="EMBL" id="CP059732">
    <property type="protein sequence ID" value="QMW06595.1"/>
    <property type="molecule type" value="Genomic_DNA"/>
</dbReference>